<dbReference type="RefSeq" id="XP_044567131.1">
    <property type="nucleotide sequence ID" value="XM_044701746.1"/>
</dbReference>
<dbReference type="AlphaFoldDB" id="A0A6A5C9Q7"/>
<dbReference type="InterPro" id="IPR032675">
    <property type="entry name" value="LRR_dom_sf"/>
</dbReference>
<comment type="caution">
    <text evidence="1">The sequence shown here is derived from an EMBL/GenBank/DDBJ whole genome shotgun (WGS) entry which is preliminary data.</text>
</comment>
<dbReference type="InterPro" id="IPR001611">
    <property type="entry name" value="Leu-rich_rpt"/>
</dbReference>
<dbReference type="Proteomes" id="UP000444721">
    <property type="component" value="Unassembled WGS sequence"/>
</dbReference>
<dbReference type="InterPro" id="IPR052394">
    <property type="entry name" value="LRR-containing"/>
</dbReference>
<dbReference type="SUPFAM" id="SSF52047">
    <property type="entry name" value="RNI-like"/>
    <property type="match status" value="1"/>
</dbReference>
<name>A0A6A5C9Q7_NAEFO</name>
<dbReference type="PANTHER" id="PTHR24114:SF2">
    <property type="entry name" value="F-BOX DOMAIN-CONTAINING PROTEIN-RELATED"/>
    <property type="match status" value="1"/>
</dbReference>
<accession>A0A6A5C9Q7</accession>
<dbReference type="VEuPathDB" id="AmoebaDB:NfTy_019730"/>
<dbReference type="OrthoDB" id="676979at2759"/>
<proteinExistence type="predicted"/>
<keyword evidence="2" id="KW-1185">Reference proteome</keyword>
<sequence length="377" mass="43068">MKFSIFTSLTYAMSHKDDDVFEFRNNNTIPSQVDDDHLCSNSQDRTKNHYIQEVPDKEMKYLSEENSDPNSTSAPFHHHHQYREDDEIIFGIFHEIPLEVIVTHIFPCMEFTWLHRVAYSVCKNWMQSVRNSTRSTVRFLFDSQKSSESFIAACQYGRFSNVKSFLFGGKLLAQYLPMIVNCKCLISLKELDLGYSIGPNGAPVIATSHVMRQIERIDFSGNCIYDGGLIALAKSEYSINLQSLSVPDNGIRGGSLQHVLQGNLTSLTFLDLSGNNLSNDALKYFSHNNLTKLKTLYLKRCHLTREQAKTFSEAIFPSLTDLDLEQNSLRNEGAITLSKGETFKKLIRLNLMKNCVKRDAAEIVYCNIVTLVEFHWQ</sequence>
<evidence type="ECO:0008006" key="3">
    <source>
        <dbReference type="Google" id="ProtNLM"/>
    </source>
</evidence>
<dbReference type="PANTHER" id="PTHR24114">
    <property type="entry name" value="LEUCINE RICH REPEAT FAMILY PROTEIN"/>
    <property type="match status" value="1"/>
</dbReference>
<reference evidence="1 2" key="1">
    <citation type="journal article" date="2019" name="Sci. Rep.">
        <title>Nanopore sequencing improves the draft genome of the human pathogenic amoeba Naegleria fowleri.</title>
        <authorList>
            <person name="Liechti N."/>
            <person name="Schurch N."/>
            <person name="Bruggmann R."/>
            <person name="Wittwer M."/>
        </authorList>
    </citation>
    <scope>NUCLEOTIDE SEQUENCE [LARGE SCALE GENOMIC DNA]</scope>
    <source>
        <strain evidence="1 2">ATCC 30894</strain>
    </source>
</reference>
<dbReference type="GeneID" id="68118563"/>
<organism evidence="1 2">
    <name type="scientific">Naegleria fowleri</name>
    <name type="common">Brain eating amoeba</name>
    <dbReference type="NCBI Taxonomy" id="5763"/>
    <lineage>
        <taxon>Eukaryota</taxon>
        <taxon>Discoba</taxon>
        <taxon>Heterolobosea</taxon>
        <taxon>Tetramitia</taxon>
        <taxon>Eutetramitia</taxon>
        <taxon>Vahlkampfiidae</taxon>
        <taxon>Naegleria</taxon>
    </lineage>
</organism>
<dbReference type="Gene3D" id="3.80.10.10">
    <property type="entry name" value="Ribonuclease Inhibitor"/>
    <property type="match status" value="1"/>
</dbReference>
<dbReference type="VEuPathDB" id="AmoebaDB:NF0034990"/>
<dbReference type="EMBL" id="VFQX01000009">
    <property type="protein sequence ID" value="KAF0982418.1"/>
    <property type="molecule type" value="Genomic_DNA"/>
</dbReference>
<evidence type="ECO:0000313" key="1">
    <source>
        <dbReference type="EMBL" id="KAF0982418.1"/>
    </source>
</evidence>
<evidence type="ECO:0000313" key="2">
    <source>
        <dbReference type="Proteomes" id="UP000444721"/>
    </source>
</evidence>
<protein>
    <recommendedName>
        <fullName evidence="3">F-box domain-containing protein</fullName>
    </recommendedName>
</protein>
<dbReference type="Pfam" id="PF13516">
    <property type="entry name" value="LRR_6"/>
    <property type="match status" value="3"/>
</dbReference>
<dbReference type="VEuPathDB" id="AmoebaDB:FDP41_011348"/>
<gene>
    <name evidence="1" type="ORF">FDP41_011348</name>
</gene>